<feature type="binding site" evidence="12">
    <location>
        <position position="66"/>
    </location>
    <ligand>
        <name>a divalent metal cation</name>
        <dbReference type="ChEBI" id="CHEBI:60240"/>
        <label>1</label>
    </ligand>
</feature>
<dbReference type="FunFam" id="3.40.1390.30:FF:000001">
    <property type="entry name" value="GTP cyclohydrolase 1 type 2"/>
    <property type="match status" value="1"/>
</dbReference>
<evidence type="ECO:0000313" key="13">
    <source>
        <dbReference type="EMBL" id="KAK2172039.1"/>
    </source>
</evidence>
<dbReference type="EMBL" id="JAODUO010000998">
    <property type="protein sequence ID" value="KAK2172039.1"/>
    <property type="molecule type" value="Genomic_DNA"/>
</dbReference>
<evidence type="ECO:0000256" key="10">
    <source>
        <dbReference type="ARBA" id="ARBA00062046"/>
    </source>
</evidence>
<evidence type="ECO:0000313" key="14">
    <source>
        <dbReference type="Proteomes" id="UP001209878"/>
    </source>
</evidence>
<sequence>MQLCQVVKKLELFAANTLAAKWDNVGLLLEPSAPHTVSRILLTNDLTEPVLDEAIRLNTDFIVAYHPPIFVPMKRLTQSSWKERLLVKCIENRIAIFSPHTSYDTLKGGVNDWLISPFRGVVTPLETAISSKYPGTSGGYRLQVTVPEGVVGQFMSKFSGQNHLQGVSVIMQISVGMEGSKCSRVCLNCDEKSLTQVVAYVNQFGQISNTMEILPMAKAPMPGYGEGRRCALERAVSVMTAVNLMKTHLGLSHVRLALALETTLDSNIKSVAVCAGSGSSVLKDVAADLYVTGEMGHHDVIDATQRGTTVILCEHSNSERGYLTVLCSKLQGLFGSQVTISQSKVDADPLVVI</sequence>
<dbReference type="GO" id="GO:0046872">
    <property type="term" value="F:metal ion binding"/>
    <property type="evidence" value="ECO:0007669"/>
    <property type="project" value="UniProtKB-KW"/>
</dbReference>
<feature type="binding site" evidence="12">
    <location>
        <position position="319"/>
    </location>
    <ligand>
        <name>a divalent metal cation</name>
        <dbReference type="ChEBI" id="CHEBI:60240"/>
        <label>1</label>
    </ligand>
</feature>
<dbReference type="PANTHER" id="PTHR13799">
    <property type="entry name" value="NGG1 INTERACTING FACTOR 3"/>
    <property type="match status" value="1"/>
</dbReference>
<dbReference type="GO" id="GO:0005634">
    <property type="term" value="C:nucleus"/>
    <property type="evidence" value="ECO:0007669"/>
    <property type="project" value="UniProtKB-SubCell"/>
</dbReference>
<evidence type="ECO:0000256" key="8">
    <source>
        <dbReference type="ARBA" id="ARBA00023242"/>
    </source>
</evidence>
<dbReference type="InterPro" id="IPR017222">
    <property type="entry name" value="DUF34/NIF3_animal"/>
</dbReference>
<feature type="binding site" evidence="12">
    <location>
        <position position="104"/>
    </location>
    <ligand>
        <name>a divalent metal cation</name>
        <dbReference type="ChEBI" id="CHEBI:60240"/>
        <label>1</label>
    </ligand>
</feature>
<keyword evidence="8" id="KW-0539">Nucleus</keyword>
<evidence type="ECO:0000256" key="1">
    <source>
        <dbReference type="ARBA" id="ARBA00004123"/>
    </source>
</evidence>
<evidence type="ECO:0000256" key="5">
    <source>
        <dbReference type="ARBA" id="ARBA00022490"/>
    </source>
</evidence>
<comment type="subcellular location">
    <subcellularLocation>
        <location evidence="2">Cytoplasm</location>
    </subcellularLocation>
    <subcellularLocation>
        <location evidence="1">Nucleus</location>
    </subcellularLocation>
</comment>
<comment type="caution">
    <text evidence="13">The sequence shown here is derived from an EMBL/GenBank/DDBJ whole genome shotgun (WGS) entry which is preliminary data.</text>
</comment>
<dbReference type="Gene3D" id="3.40.1390.30">
    <property type="entry name" value="NIF3 (NGG1p interacting factor 3)-like"/>
    <property type="match status" value="2"/>
</dbReference>
<dbReference type="AlphaFoldDB" id="A0AAD9KI68"/>
<evidence type="ECO:0000256" key="7">
    <source>
        <dbReference type="ARBA" id="ARBA00022990"/>
    </source>
</evidence>
<feature type="binding site" evidence="12">
    <location>
        <position position="315"/>
    </location>
    <ligand>
        <name>a divalent metal cation</name>
        <dbReference type="ChEBI" id="CHEBI:60240"/>
        <label>1</label>
    </ligand>
</feature>
<evidence type="ECO:0000256" key="2">
    <source>
        <dbReference type="ARBA" id="ARBA00004496"/>
    </source>
</evidence>
<keyword evidence="6" id="KW-0597">Phosphoprotein</keyword>
<keyword evidence="12" id="KW-0479">Metal-binding</keyword>
<accession>A0AAD9KI68</accession>
<dbReference type="InterPro" id="IPR036069">
    <property type="entry name" value="DUF34/NIF3_sf"/>
</dbReference>
<dbReference type="GO" id="GO:0005739">
    <property type="term" value="C:mitochondrion"/>
    <property type="evidence" value="ECO:0007669"/>
    <property type="project" value="TreeGrafter"/>
</dbReference>
<comment type="function">
    <text evidence="9">May function as a transcriptional corepressor through its interaction with COPS2, negatively regulating the expression of genes involved in neuronal differentiation.</text>
</comment>
<evidence type="ECO:0000256" key="12">
    <source>
        <dbReference type="PIRSR" id="PIRSR602678-1"/>
    </source>
</evidence>
<dbReference type="Proteomes" id="UP001209878">
    <property type="component" value="Unassembled WGS sequence"/>
</dbReference>
<keyword evidence="5" id="KW-0963">Cytoplasm</keyword>
<dbReference type="NCBIfam" id="TIGR00486">
    <property type="entry name" value="YbgI_SA1388"/>
    <property type="match status" value="1"/>
</dbReference>
<reference evidence="13" key="1">
    <citation type="journal article" date="2023" name="Mol. Biol. Evol.">
        <title>Third-Generation Sequencing Reveals the Adaptive Role of the Epigenome in Three Deep-Sea Polychaetes.</title>
        <authorList>
            <person name="Perez M."/>
            <person name="Aroh O."/>
            <person name="Sun Y."/>
            <person name="Lan Y."/>
            <person name="Juniper S.K."/>
            <person name="Young C.R."/>
            <person name="Angers B."/>
            <person name="Qian P.Y."/>
        </authorList>
    </citation>
    <scope>NUCLEOTIDE SEQUENCE</scope>
    <source>
        <strain evidence="13">R07B-5</strain>
    </source>
</reference>
<comment type="similarity">
    <text evidence="3 11">Belongs to the GTP cyclohydrolase I type 2/NIF3 family.</text>
</comment>
<name>A0AAD9KI68_RIDPI</name>
<evidence type="ECO:0000256" key="11">
    <source>
        <dbReference type="PIRNR" id="PIRNR037490"/>
    </source>
</evidence>
<dbReference type="InterPro" id="IPR002678">
    <property type="entry name" value="DUF34/NIF3"/>
</dbReference>
<comment type="subunit">
    <text evidence="10">Homodimer. Interacts with COPS2. Interacts with THOC7.</text>
</comment>
<dbReference type="Pfam" id="PF01784">
    <property type="entry name" value="DUF34_NIF3"/>
    <property type="match status" value="1"/>
</dbReference>
<dbReference type="SUPFAM" id="SSF102705">
    <property type="entry name" value="NIF3 (NGG1p interacting factor 3)-like"/>
    <property type="match status" value="1"/>
</dbReference>
<dbReference type="PIRSF" id="PIRSF037490">
    <property type="entry name" value="UCP037490_NIF3_euk"/>
    <property type="match status" value="1"/>
</dbReference>
<organism evidence="13 14">
    <name type="scientific">Ridgeia piscesae</name>
    <name type="common">Tubeworm</name>
    <dbReference type="NCBI Taxonomy" id="27915"/>
    <lineage>
        <taxon>Eukaryota</taxon>
        <taxon>Metazoa</taxon>
        <taxon>Spiralia</taxon>
        <taxon>Lophotrochozoa</taxon>
        <taxon>Annelida</taxon>
        <taxon>Polychaeta</taxon>
        <taxon>Sedentaria</taxon>
        <taxon>Canalipalpata</taxon>
        <taxon>Sabellida</taxon>
        <taxon>Siboglinidae</taxon>
        <taxon>Ridgeia</taxon>
    </lineage>
</organism>
<dbReference type="PANTHER" id="PTHR13799:SF13">
    <property type="entry name" value="NIF3-LIKE PROTEIN 1"/>
    <property type="match status" value="1"/>
</dbReference>
<evidence type="ECO:0000256" key="3">
    <source>
        <dbReference type="ARBA" id="ARBA00006964"/>
    </source>
</evidence>
<evidence type="ECO:0000256" key="4">
    <source>
        <dbReference type="ARBA" id="ARBA00019069"/>
    </source>
</evidence>
<gene>
    <name evidence="13" type="ORF">NP493_998g00043</name>
</gene>
<keyword evidence="7" id="KW-0007">Acetylation</keyword>
<keyword evidence="14" id="KW-1185">Reference proteome</keyword>
<protein>
    <recommendedName>
        <fullName evidence="4 11">NIF3-like protein 1</fullName>
    </recommendedName>
</protein>
<evidence type="ECO:0000256" key="6">
    <source>
        <dbReference type="ARBA" id="ARBA00022553"/>
    </source>
</evidence>
<dbReference type="GO" id="GO:0006355">
    <property type="term" value="P:regulation of DNA-templated transcription"/>
    <property type="evidence" value="ECO:0007669"/>
    <property type="project" value="UniProtKB-ARBA"/>
</dbReference>
<dbReference type="FunFam" id="3.40.1390.30:FF:000004">
    <property type="entry name" value="NIF3-like protein 1"/>
    <property type="match status" value="1"/>
</dbReference>
<evidence type="ECO:0000256" key="9">
    <source>
        <dbReference type="ARBA" id="ARBA00059551"/>
    </source>
</evidence>
<proteinExistence type="inferred from homology"/>